<evidence type="ECO:0000313" key="3">
    <source>
        <dbReference type="Proteomes" id="UP001479520"/>
    </source>
</evidence>
<sequence length="168" mass="18750">MKQHESPPGQTALDVLQQFRLIYGSMRQHFRLVEERCGMSGSQMWVLQEVQRTPEIGIGELAARLGIHQSTCSLLVDKLVSSECLEKRKQQRDQRRVGLVLAKRGREALAALPGPAEGILPEALAAIPPVVLRTLQINLDELLRHLPGKDENYASVPLADMLEKTEKP</sequence>
<dbReference type="PANTHER" id="PTHR33164:SF89">
    <property type="entry name" value="MARR FAMILY REGULATORY PROTEIN"/>
    <property type="match status" value="1"/>
</dbReference>
<dbReference type="SUPFAM" id="SSF46785">
    <property type="entry name" value="Winged helix' DNA-binding domain"/>
    <property type="match status" value="1"/>
</dbReference>
<evidence type="ECO:0000313" key="2">
    <source>
        <dbReference type="EMBL" id="WZJ20090.1"/>
    </source>
</evidence>
<reference evidence="2 3" key="1">
    <citation type="submission" date="2024-04" db="EMBL/GenBank/DDBJ databases">
        <title>Dissimilatory iodate-reducing microorganisms contribute to the enrichment of iodine in groundwater.</title>
        <authorList>
            <person name="Jiang Z."/>
        </authorList>
    </citation>
    <scope>NUCLEOTIDE SEQUENCE [LARGE SCALE GENOMIC DNA]</scope>
    <source>
        <strain evidence="2 3">NCP973</strain>
    </source>
</reference>
<dbReference type="Proteomes" id="UP001479520">
    <property type="component" value="Chromosome"/>
</dbReference>
<dbReference type="InterPro" id="IPR039422">
    <property type="entry name" value="MarR/SlyA-like"/>
</dbReference>
<feature type="domain" description="HTH marR-type" evidence="1">
    <location>
        <begin position="12"/>
        <end position="144"/>
    </location>
</feature>
<dbReference type="RefSeq" id="WP_281981264.1">
    <property type="nucleotide sequence ID" value="NZ_CALFBA010000002.1"/>
</dbReference>
<protein>
    <submittedName>
        <fullName evidence="2">MarR family winged helix-turn-helix transcriptional regulator</fullName>
    </submittedName>
</protein>
<dbReference type="InterPro" id="IPR036388">
    <property type="entry name" value="WH-like_DNA-bd_sf"/>
</dbReference>
<dbReference type="Gene3D" id="1.10.10.10">
    <property type="entry name" value="Winged helix-like DNA-binding domain superfamily/Winged helix DNA-binding domain"/>
    <property type="match status" value="1"/>
</dbReference>
<dbReference type="SMART" id="SM00347">
    <property type="entry name" value="HTH_MARR"/>
    <property type="match status" value="1"/>
</dbReference>
<dbReference type="PANTHER" id="PTHR33164">
    <property type="entry name" value="TRANSCRIPTIONAL REGULATOR, MARR FAMILY"/>
    <property type="match status" value="1"/>
</dbReference>
<dbReference type="EMBL" id="CP151406">
    <property type="protein sequence ID" value="WZJ20090.1"/>
    <property type="molecule type" value="Genomic_DNA"/>
</dbReference>
<gene>
    <name evidence="2" type="ORF">AADV58_08950</name>
</gene>
<dbReference type="InterPro" id="IPR000835">
    <property type="entry name" value="HTH_MarR-typ"/>
</dbReference>
<evidence type="ECO:0000259" key="1">
    <source>
        <dbReference type="PROSITE" id="PS50995"/>
    </source>
</evidence>
<dbReference type="Pfam" id="PF12802">
    <property type="entry name" value="MarR_2"/>
    <property type="match status" value="1"/>
</dbReference>
<dbReference type="PROSITE" id="PS50995">
    <property type="entry name" value="HTH_MARR_2"/>
    <property type="match status" value="1"/>
</dbReference>
<dbReference type="InterPro" id="IPR036390">
    <property type="entry name" value="WH_DNA-bd_sf"/>
</dbReference>
<organism evidence="2 3">
    <name type="scientific">Azonexus hydrophilus</name>
    <dbReference type="NCBI Taxonomy" id="418702"/>
    <lineage>
        <taxon>Bacteria</taxon>
        <taxon>Pseudomonadati</taxon>
        <taxon>Pseudomonadota</taxon>
        <taxon>Betaproteobacteria</taxon>
        <taxon>Rhodocyclales</taxon>
        <taxon>Azonexaceae</taxon>
        <taxon>Azonexus</taxon>
    </lineage>
</organism>
<accession>A0ABZ2XC25</accession>
<proteinExistence type="predicted"/>
<name>A0ABZ2XC25_9RHOO</name>
<keyword evidence="3" id="KW-1185">Reference proteome</keyword>